<name>A0A6J4RGW5_9ACTN</name>
<dbReference type="EMBL" id="CADCVH010000108">
    <property type="protein sequence ID" value="CAA9473340.1"/>
    <property type="molecule type" value="Genomic_DNA"/>
</dbReference>
<dbReference type="AlphaFoldDB" id="A0A6J4RGW5"/>
<evidence type="ECO:0000259" key="1">
    <source>
        <dbReference type="PROSITE" id="PS51747"/>
    </source>
</evidence>
<reference evidence="2" key="1">
    <citation type="submission" date="2020-02" db="EMBL/GenBank/DDBJ databases">
        <authorList>
            <person name="Meier V. D."/>
        </authorList>
    </citation>
    <scope>NUCLEOTIDE SEQUENCE</scope>
    <source>
        <strain evidence="2">AVDCRST_MAG02</strain>
    </source>
</reference>
<sequence length="203" mass="21815">MESRQNIGFPEVTLRLPGWVGALVAEENRTYPTVKERMRFAVGLSRLNVRNGTGGPFGAAVFERETGRLLAPGVNLVVGSGCSVFHAEMVAIMVAQRAVGTFDLGGESLPDYELVATTEPCAMCLGATPWSGVRSLVCGARDEDARAVGFDEGAKMSEWAGSLEDRGISVERNVLREEAVGVLQEYAERGGEIYNSRRGGDRS</sequence>
<dbReference type="Pfam" id="PF00383">
    <property type="entry name" value="dCMP_cyt_deam_1"/>
    <property type="match status" value="1"/>
</dbReference>
<accession>A0A6J4RGW5</accession>
<evidence type="ECO:0000313" key="2">
    <source>
        <dbReference type="EMBL" id="CAA9473340.1"/>
    </source>
</evidence>
<gene>
    <name evidence="2" type="ORF">AVDCRST_MAG02-4253</name>
</gene>
<dbReference type="PANTHER" id="PTHR11079">
    <property type="entry name" value="CYTOSINE DEAMINASE FAMILY MEMBER"/>
    <property type="match status" value="1"/>
</dbReference>
<dbReference type="SUPFAM" id="SSF53927">
    <property type="entry name" value="Cytidine deaminase-like"/>
    <property type="match status" value="1"/>
</dbReference>
<organism evidence="2">
    <name type="scientific">uncultured Rubrobacteraceae bacterium</name>
    <dbReference type="NCBI Taxonomy" id="349277"/>
    <lineage>
        <taxon>Bacteria</taxon>
        <taxon>Bacillati</taxon>
        <taxon>Actinomycetota</taxon>
        <taxon>Rubrobacteria</taxon>
        <taxon>Rubrobacterales</taxon>
        <taxon>Rubrobacteraceae</taxon>
        <taxon>environmental samples</taxon>
    </lineage>
</organism>
<dbReference type="PANTHER" id="PTHR11079:SF161">
    <property type="entry name" value="CMP_DCMP-TYPE DEAMINASE DOMAIN-CONTAINING PROTEIN"/>
    <property type="match status" value="1"/>
</dbReference>
<dbReference type="CDD" id="cd01285">
    <property type="entry name" value="nucleoside_deaminase"/>
    <property type="match status" value="1"/>
</dbReference>
<dbReference type="PROSITE" id="PS51747">
    <property type="entry name" value="CYT_DCMP_DEAMINASES_2"/>
    <property type="match status" value="1"/>
</dbReference>
<feature type="domain" description="CMP/dCMP-type deaminase" evidence="1">
    <location>
        <begin position="32"/>
        <end position="170"/>
    </location>
</feature>
<protein>
    <submittedName>
        <fullName evidence="2">Cytidine and deoxycytidylate deaminase family protein</fullName>
    </submittedName>
</protein>
<dbReference type="InterPro" id="IPR016193">
    <property type="entry name" value="Cytidine_deaminase-like"/>
</dbReference>
<dbReference type="GO" id="GO:0006152">
    <property type="term" value="P:purine nucleoside catabolic process"/>
    <property type="evidence" value="ECO:0007669"/>
    <property type="project" value="TreeGrafter"/>
</dbReference>
<dbReference type="GO" id="GO:0047974">
    <property type="term" value="F:guanosine deaminase activity"/>
    <property type="evidence" value="ECO:0007669"/>
    <property type="project" value="TreeGrafter"/>
</dbReference>
<dbReference type="InterPro" id="IPR002125">
    <property type="entry name" value="CMP_dCMP_dom"/>
</dbReference>
<dbReference type="Gene3D" id="3.40.140.10">
    <property type="entry name" value="Cytidine Deaminase, domain 2"/>
    <property type="match status" value="1"/>
</dbReference>
<proteinExistence type="predicted"/>